<dbReference type="InterPro" id="IPR012340">
    <property type="entry name" value="NA-bd_OB-fold"/>
</dbReference>
<dbReference type="AlphaFoldDB" id="A0A8C1FLJ5"/>
<dbReference type="Proteomes" id="UP001108240">
    <property type="component" value="Unplaced"/>
</dbReference>
<evidence type="ECO:0000313" key="3">
    <source>
        <dbReference type="Proteomes" id="UP001108240"/>
    </source>
</evidence>
<accession>A0A8C1FLJ5</accession>
<feature type="compositionally biased region" description="Basic residues" evidence="1">
    <location>
        <begin position="223"/>
        <end position="234"/>
    </location>
</feature>
<dbReference type="GeneTree" id="ENSGT00940000159816"/>
<feature type="compositionally biased region" description="Basic and acidic residues" evidence="1">
    <location>
        <begin position="241"/>
        <end position="252"/>
    </location>
</feature>
<dbReference type="PANTHER" id="PTHR11544">
    <property type="entry name" value="COLD SHOCK DOMAIN CONTAINING PROTEINS"/>
    <property type="match status" value="1"/>
</dbReference>
<reference evidence="2" key="1">
    <citation type="submission" date="2025-08" db="UniProtKB">
        <authorList>
            <consortium name="Ensembl"/>
        </authorList>
    </citation>
    <scope>IDENTIFICATION</scope>
</reference>
<feature type="compositionally biased region" description="Polar residues" evidence="1">
    <location>
        <begin position="263"/>
        <end position="277"/>
    </location>
</feature>
<evidence type="ECO:0000256" key="1">
    <source>
        <dbReference type="SAM" id="MobiDB-lite"/>
    </source>
</evidence>
<evidence type="ECO:0008006" key="4">
    <source>
        <dbReference type="Google" id="ProtNLM"/>
    </source>
</evidence>
<dbReference type="Ensembl" id="ENSCCRT00000098175.2">
    <property type="protein sequence ID" value="ENSCCRP00000090424.2"/>
    <property type="gene ID" value="ENSCCRG00000080122.1"/>
</dbReference>
<feature type="compositionally biased region" description="Pro residues" evidence="1">
    <location>
        <begin position="279"/>
        <end position="289"/>
    </location>
</feature>
<keyword evidence="3" id="KW-1185">Reference proteome</keyword>
<protein>
    <recommendedName>
        <fullName evidence="4">Y-box binding protein 2</fullName>
    </recommendedName>
</protein>
<name>A0A8C1FLJ5_CYPCA</name>
<feature type="compositionally biased region" description="Basic residues" evidence="1">
    <location>
        <begin position="139"/>
        <end position="149"/>
    </location>
</feature>
<proteinExistence type="predicted"/>
<organism evidence="2 3">
    <name type="scientific">Cyprinus carpio carpio</name>
    <dbReference type="NCBI Taxonomy" id="630221"/>
    <lineage>
        <taxon>Eukaryota</taxon>
        <taxon>Metazoa</taxon>
        <taxon>Chordata</taxon>
        <taxon>Craniata</taxon>
        <taxon>Vertebrata</taxon>
        <taxon>Euteleostomi</taxon>
        <taxon>Actinopterygii</taxon>
        <taxon>Neopterygii</taxon>
        <taxon>Teleostei</taxon>
        <taxon>Ostariophysi</taxon>
        <taxon>Cypriniformes</taxon>
        <taxon>Cyprinidae</taxon>
        <taxon>Cyprininae</taxon>
        <taxon>Cyprinus</taxon>
    </lineage>
</organism>
<feature type="compositionally biased region" description="Basic residues" evidence="1">
    <location>
        <begin position="173"/>
        <end position="186"/>
    </location>
</feature>
<dbReference type="OMA" id="QNHYGFI"/>
<sequence length="289" mass="32247">MVSCWDLICRFCNYSIKRNERNMPGRILTTGVQGTVKWFNVRNGYGFINRVLRNIVSFITCISSKTELLFQGSEAANVTGPGGIPVKGSRYAPNKRRFRRRFYPRNAQPAEGEEKSGGAPAGPISEGEGSEEKGAPQPHPRRQRPRRRPVQPQGEGEAGEKNEEVDGAQQRPPPRRFRPRFRRPLRPRPTPGEDQQTVVPAEEQESPPKGSQTNREQTEGQPRKPRRQFSRRRQTKSESGASKDGDEPEKPESLAQASKPANVKSSSEASPKQSLKTDTPPPTASKPSE</sequence>
<feature type="compositionally biased region" description="Basic residues" evidence="1">
    <location>
        <begin position="93"/>
        <end position="103"/>
    </location>
</feature>
<feature type="region of interest" description="Disordered" evidence="1">
    <location>
        <begin position="76"/>
        <end position="289"/>
    </location>
</feature>
<reference evidence="2" key="2">
    <citation type="submission" date="2025-09" db="UniProtKB">
        <authorList>
            <consortium name="Ensembl"/>
        </authorList>
    </citation>
    <scope>IDENTIFICATION</scope>
</reference>
<evidence type="ECO:0000313" key="2">
    <source>
        <dbReference type="Ensembl" id="ENSCCRP00000090424.2"/>
    </source>
</evidence>
<dbReference type="InterPro" id="IPR050181">
    <property type="entry name" value="Cold_shock_domain"/>
</dbReference>
<dbReference type="Gene3D" id="2.40.50.140">
    <property type="entry name" value="Nucleic acid-binding proteins"/>
    <property type="match status" value="1"/>
</dbReference>